<proteinExistence type="predicted"/>
<dbReference type="EMBL" id="LAZR01000116">
    <property type="protein sequence ID" value="KKN89789.1"/>
    <property type="molecule type" value="Genomic_DNA"/>
</dbReference>
<keyword evidence="1" id="KW-0472">Membrane</keyword>
<sequence>MIELLAFLAAYVVIVILTYVIFRDIFLRFGYEWTYRDRLNSLIFGIAVVGLPVAMLAWKDAWVKFKDKEQADD</sequence>
<organism evidence="2">
    <name type="scientific">marine sediment metagenome</name>
    <dbReference type="NCBI Taxonomy" id="412755"/>
    <lineage>
        <taxon>unclassified sequences</taxon>
        <taxon>metagenomes</taxon>
        <taxon>ecological metagenomes</taxon>
    </lineage>
</organism>
<gene>
    <name evidence="2" type="ORF">LCGC14_0236370</name>
</gene>
<reference evidence="2" key="1">
    <citation type="journal article" date="2015" name="Nature">
        <title>Complex archaea that bridge the gap between prokaryotes and eukaryotes.</title>
        <authorList>
            <person name="Spang A."/>
            <person name="Saw J.H."/>
            <person name="Jorgensen S.L."/>
            <person name="Zaremba-Niedzwiedzka K."/>
            <person name="Martijn J."/>
            <person name="Lind A.E."/>
            <person name="van Eijk R."/>
            <person name="Schleper C."/>
            <person name="Guy L."/>
            <person name="Ettema T.J."/>
        </authorList>
    </citation>
    <scope>NUCLEOTIDE SEQUENCE</scope>
</reference>
<accession>A0A0F9UDR8</accession>
<keyword evidence="1" id="KW-1133">Transmembrane helix</keyword>
<name>A0A0F9UDR8_9ZZZZ</name>
<feature type="transmembrane region" description="Helical" evidence="1">
    <location>
        <begin position="6"/>
        <end position="27"/>
    </location>
</feature>
<comment type="caution">
    <text evidence="2">The sequence shown here is derived from an EMBL/GenBank/DDBJ whole genome shotgun (WGS) entry which is preliminary data.</text>
</comment>
<protein>
    <submittedName>
        <fullName evidence="2">Uncharacterized protein</fullName>
    </submittedName>
</protein>
<keyword evidence="1" id="KW-0812">Transmembrane</keyword>
<evidence type="ECO:0000313" key="2">
    <source>
        <dbReference type="EMBL" id="KKN89789.1"/>
    </source>
</evidence>
<dbReference type="AlphaFoldDB" id="A0A0F9UDR8"/>
<feature type="transmembrane region" description="Helical" evidence="1">
    <location>
        <begin position="39"/>
        <end position="58"/>
    </location>
</feature>
<evidence type="ECO:0000256" key="1">
    <source>
        <dbReference type="SAM" id="Phobius"/>
    </source>
</evidence>